<dbReference type="EMBL" id="JASFZW010000006">
    <property type="protein sequence ID" value="KAK2077518.1"/>
    <property type="molecule type" value="Genomic_DNA"/>
</dbReference>
<dbReference type="Gene3D" id="3.10.310.10">
    <property type="entry name" value="Diaminopimelate Epimerase, Chain A, domain 1"/>
    <property type="match status" value="2"/>
</dbReference>
<dbReference type="PANTHER" id="PTHR13774:SF17">
    <property type="entry name" value="PHENAZINE BIOSYNTHESIS-LIKE DOMAIN-CONTAINING PROTEIN"/>
    <property type="match status" value="1"/>
</dbReference>
<dbReference type="GO" id="GO:0005737">
    <property type="term" value="C:cytoplasm"/>
    <property type="evidence" value="ECO:0007669"/>
    <property type="project" value="TreeGrafter"/>
</dbReference>
<dbReference type="SUPFAM" id="SSF54506">
    <property type="entry name" value="Diaminopimelate epimerase-like"/>
    <property type="match status" value="1"/>
</dbReference>
<dbReference type="PANTHER" id="PTHR13774">
    <property type="entry name" value="PHENAZINE BIOSYNTHESIS PROTEIN"/>
    <property type="match status" value="1"/>
</dbReference>
<proteinExistence type="inferred from homology"/>
<dbReference type="Proteomes" id="UP001255856">
    <property type="component" value="Unassembled WGS sequence"/>
</dbReference>
<evidence type="ECO:0000313" key="4">
    <source>
        <dbReference type="EMBL" id="KAK2077518.1"/>
    </source>
</evidence>
<evidence type="ECO:0000256" key="3">
    <source>
        <dbReference type="PIRSR" id="PIRSR016184-1"/>
    </source>
</evidence>
<evidence type="ECO:0000256" key="1">
    <source>
        <dbReference type="ARBA" id="ARBA00008270"/>
    </source>
</evidence>
<sequence length="244" mass="26205">MENNLSETAYIQTIDPSESVASASNFGLRWFTPTIEVKLCGHATLASAAAIWKCTSNASKRLTFQTLSGELAVEVTEQGKYAMDFPLNEPAASPLPEGLELDSPCIAALAGSVPVKEFLWNEGLRYGLLVDDLVNLTPDLAAAQKAKGTGVVGIIATSKGDGESDFFYRFFAPWAGIDEDPVTGSAATVAGPYWSKQLGKLDLKARQLSKREGDLWLTIKPDAQRIIVSGEAVLVLEGHMLLNE</sequence>
<evidence type="ECO:0000256" key="2">
    <source>
        <dbReference type="ARBA" id="ARBA00023235"/>
    </source>
</evidence>
<protein>
    <submittedName>
        <fullName evidence="4">Uncharacterized protein</fullName>
    </submittedName>
</protein>
<comment type="similarity">
    <text evidence="1">Belongs to the PhzF family.</text>
</comment>
<keyword evidence="5" id="KW-1185">Reference proteome</keyword>
<name>A0AAD9IH72_PROWI</name>
<dbReference type="AlphaFoldDB" id="A0AAD9IH72"/>
<organism evidence="4 5">
    <name type="scientific">Prototheca wickerhamii</name>
    <dbReference type="NCBI Taxonomy" id="3111"/>
    <lineage>
        <taxon>Eukaryota</taxon>
        <taxon>Viridiplantae</taxon>
        <taxon>Chlorophyta</taxon>
        <taxon>core chlorophytes</taxon>
        <taxon>Trebouxiophyceae</taxon>
        <taxon>Chlorellales</taxon>
        <taxon>Chlorellaceae</taxon>
        <taxon>Prototheca</taxon>
    </lineage>
</organism>
<dbReference type="PIRSF" id="PIRSF016184">
    <property type="entry name" value="PhzC_PhzF"/>
    <property type="match status" value="1"/>
</dbReference>
<keyword evidence="2" id="KW-0413">Isomerase</keyword>
<dbReference type="GO" id="GO:0016853">
    <property type="term" value="F:isomerase activity"/>
    <property type="evidence" value="ECO:0007669"/>
    <property type="project" value="UniProtKB-KW"/>
</dbReference>
<evidence type="ECO:0000313" key="5">
    <source>
        <dbReference type="Proteomes" id="UP001255856"/>
    </source>
</evidence>
<reference evidence="4" key="1">
    <citation type="submission" date="2021-01" db="EMBL/GenBank/DDBJ databases">
        <authorList>
            <person name="Eckstrom K.M.E."/>
        </authorList>
    </citation>
    <scope>NUCLEOTIDE SEQUENCE</scope>
    <source>
        <strain evidence="4">UVCC 0001</strain>
    </source>
</reference>
<dbReference type="Pfam" id="PF02567">
    <property type="entry name" value="PhzC-PhzF"/>
    <property type="match status" value="1"/>
</dbReference>
<comment type="caution">
    <text evidence="4">The sequence shown here is derived from an EMBL/GenBank/DDBJ whole genome shotgun (WGS) entry which is preliminary data.</text>
</comment>
<accession>A0AAD9IH72</accession>
<gene>
    <name evidence="4" type="ORF">QBZ16_004363</name>
</gene>
<feature type="active site" evidence="3">
    <location>
        <position position="7"/>
    </location>
</feature>
<dbReference type="InterPro" id="IPR003719">
    <property type="entry name" value="Phenazine_PhzF-like"/>
</dbReference>